<keyword evidence="3" id="KW-1185">Reference proteome</keyword>
<evidence type="ECO:0000256" key="1">
    <source>
        <dbReference type="SAM" id="MobiDB-lite"/>
    </source>
</evidence>
<dbReference type="GO" id="GO:0003351">
    <property type="term" value="P:epithelial cilium movement involved in extracellular fluid movement"/>
    <property type="evidence" value="ECO:0007669"/>
    <property type="project" value="TreeGrafter"/>
</dbReference>
<feature type="region of interest" description="Disordered" evidence="1">
    <location>
        <begin position="142"/>
        <end position="178"/>
    </location>
</feature>
<feature type="compositionally biased region" description="Basic residues" evidence="1">
    <location>
        <begin position="993"/>
        <end position="1007"/>
    </location>
</feature>
<comment type="caution">
    <text evidence="2">The sequence shown here is derived from an EMBL/GenBank/DDBJ whole genome shotgun (WGS) entry which is preliminary data.</text>
</comment>
<dbReference type="OrthoDB" id="10257153at2759"/>
<reference evidence="2 3" key="1">
    <citation type="submission" date="2019-03" db="EMBL/GenBank/DDBJ databases">
        <title>An improved genome assembly of the fluke Schistosoma japonicum.</title>
        <authorList>
            <person name="Hu W."/>
            <person name="Luo F."/>
            <person name="Yin M."/>
            <person name="Mo X."/>
            <person name="Sun C."/>
            <person name="Wu Q."/>
            <person name="Zhu B."/>
            <person name="Xiang M."/>
            <person name="Wang J."/>
            <person name="Wang Y."/>
            <person name="Zhang T."/>
            <person name="Xu B."/>
            <person name="Zheng H."/>
            <person name="Feng Z."/>
        </authorList>
    </citation>
    <scope>NUCLEOTIDE SEQUENCE [LARGE SCALE GENOMIC DNA]</scope>
    <source>
        <strain evidence="2">HuSjv2</strain>
        <tissue evidence="2">Worms</tissue>
    </source>
</reference>
<proteinExistence type="predicted"/>
<dbReference type="STRING" id="6182.A0A4Z2DM00"/>
<feature type="compositionally biased region" description="Polar residues" evidence="1">
    <location>
        <begin position="1534"/>
        <end position="1552"/>
    </location>
</feature>
<dbReference type="PANTHER" id="PTHR21963:SF1">
    <property type="entry name" value="SPERM-ASSOCIATED ANTIGEN 17"/>
    <property type="match status" value="1"/>
</dbReference>
<dbReference type="GO" id="GO:1904158">
    <property type="term" value="P:axonemal central apparatus assembly"/>
    <property type="evidence" value="ECO:0007669"/>
    <property type="project" value="TreeGrafter"/>
</dbReference>
<feature type="region of interest" description="Disordered" evidence="1">
    <location>
        <begin position="739"/>
        <end position="793"/>
    </location>
</feature>
<feature type="compositionally biased region" description="Low complexity" evidence="1">
    <location>
        <begin position="739"/>
        <end position="759"/>
    </location>
</feature>
<organism evidence="2 3">
    <name type="scientific">Schistosoma japonicum</name>
    <name type="common">Blood fluke</name>
    <dbReference type="NCBI Taxonomy" id="6182"/>
    <lineage>
        <taxon>Eukaryota</taxon>
        <taxon>Metazoa</taxon>
        <taxon>Spiralia</taxon>
        <taxon>Lophotrochozoa</taxon>
        <taxon>Platyhelminthes</taxon>
        <taxon>Trematoda</taxon>
        <taxon>Digenea</taxon>
        <taxon>Strigeidida</taxon>
        <taxon>Schistosomatoidea</taxon>
        <taxon>Schistosomatidae</taxon>
        <taxon>Schistosoma</taxon>
    </lineage>
</organism>
<feature type="compositionally biased region" description="Basic and acidic residues" evidence="1">
    <location>
        <begin position="1075"/>
        <end position="1088"/>
    </location>
</feature>
<feature type="compositionally biased region" description="Basic and acidic residues" evidence="1">
    <location>
        <begin position="1845"/>
        <end position="1858"/>
    </location>
</feature>
<gene>
    <name evidence="2" type="ORF">EWB00_011149</name>
</gene>
<feature type="compositionally biased region" description="Low complexity" evidence="1">
    <location>
        <begin position="775"/>
        <end position="789"/>
    </location>
</feature>
<accession>A0A4Z2DM00</accession>
<dbReference type="PANTHER" id="PTHR21963">
    <property type="entry name" value="PF6"/>
    <property type="match status" value="1"/>
</dbReference>
<feature type="region of interest" description="Disordered" evidence="1">
    <location>
        <begin position="1505"/>
        <end position="1559"/>
    </location>
</feature>
<feature type="compositionally biased region" description="Basic and acidic residues" evidence="1">
    <location>
        <begin position="1518"/>
        <end position="1531"/>
    </location>
</feature>
<feature type="region of interest" description="Disordered" evidence="1">
    <location>
        <begin position="979"/>
        <end position="1023"/>
    </location>
</feature>
<feature type="compositionally biased region" description="Basic and acidic residues" evidence="1">
    <location>
        <begin position="151"/>
        <end position="163"/>
    </location>
</feature>
<feature type="region of interest" description="Disordered" evidence="1">
    <location>
        <begin position="1060"/>
        <end position="1107"/>
    </location>
</feature>
<evidence type="ECO:0000313" key="3">
    <source>
        <dbReference type="Proteomes" id="UP000311919"/>
    </source>
</evidence>
<dbReference type="GO" id="GO:1990716">
    <property type="term" value="C:axonemal central apparatus"/>
    <property type="evidence" value="ECO:0007669"/>
    <property type="project" value="TreeGrafter"/>
</dbReference>
<dbReference type="GO" id="GO:0005576">
    <property type="term" value="C:extracellular region"/>
    <property type="evidence" value="ECO:0007669"/>
    <property type="project" value="GOC"/>
</dbReference>
<name>A0A4Z2DM00_SCHJA</name>
<protein>
    <submittedName>
        <fullName evidence="2">Sperm-associated antigen 17</fullName>
    </submittedName>
</protein>
<feature type="compositionally biased region" description="Polar residues" evidence="1">
    <location>
        <begin position="1014"/>
        <end position="1023"/>
    </location>
</feature>
<dbReference type="InterPro" id="IPR026173">
    <property type="entry name" value="SPAG17"/>
</dbReference>
<dbReference type="Proteomes" id="UP000311919">
    <property type="component" value="Unassembled WGS sequence"/>
</dbReference>
<evidence type="ECO:0000313" key="2">
    <source>
        <dbReference type="EMBL" id="TNN17427.1"/>
    </source>
</evidence>
<feature type="region of interest" description="Disordered" evidence="1">
    <location>
        <begin position="1837"/>
        <end position="1858"/>
    </location>
</feature>
<sequence length="2623" mass="300142">MPRSGKNTKSKTPRASVSVSDWESKLYDLKLDDDMWKMSVSILSPSLLVESEIISIFTAGVINGQRQKFTVITYEDVLSQIFSQCKVKSTKDAPEFYEICGVAKAIIDSTNMLDPQTLSKVLKFIFNNIKIQDIKQQSLKKSVSKISQPETMKKKENPKDKKSGAKTTKLQEPPVNKEKSKLYKRGEEVLEEKYLGDEPDNGICRYILLVNFEKCGLIEELCRLQIDVHSIIRLHVNDQKRLQVLITKQKAEKMWGSKGSEQDLEQMKSEQETLLLAEKQLQQYWRVTSILMRDHVYDRLGNIATLDYNVKSELLPDDLNGAENRASFGASMFNEIATILYDLIDFRRQWQNYLEHIKVIHLPLCPPLLNENNQPVKISKQSISLNPDVKDKSEDCREVSMGDFVDMRYYNEVLEGLPIESTSVELILHALLEQVTANENEILPKSALIDEKARKDGLNPHIARNIANEVDKLFLTEEERTRLSEEMPLHIKSIKSQMNTSPFTILHPYDENQYKKLFATHNVENPEELMKLELNLCSQQLPSILNSMFNENTTCEWKSELQIDKLNGDKIECDIIKESLKQMQEVRFHQIMQFSEKYGFTQEEFKHYFSKLQLESLRTWKTYSIKKPMQQTLNKIQPLGYSSETLIENRINPTTDQLLDNTSKNNNQLQNLSIPFDDPYLLYESLSALFIKIEYEINRMLKFSLETDATNENHQHSSVSLSVHSSSSLLYSKERSRSLSSVSSTNRKSSLSSRQSTGTSRKESEVHATPTSVGTSSRTKSTSSRRSSSAVHFDIPNRSNKSISFENEDQKCKFDRLTSLTQELREILKQLEITHQMTIKSDKEKKRNNFAEPSETCKISLESFNKLFDEARNIHLNEWSVEEKLEPNHLLQRLHSLNYEKPYLDVYKRKHDNSLLIVSHHPFDRTIRSNHHTWSSWFHVNKLGFRPYLQLIEAHIRNWTREQEAIYEAAKLSAEILQDNDTDDPPVEQSPTKQKKKNSPKTKKTLMSKRDRSVSGSESDASITQGEIKSLLGNPNEFILPGSLKAVQREQELIKLKKDSEESRKEVKRVKSAKKHTEREISPTEKKSIGKPKKSPNSKSPVQKNIQDDEVMQTQQLQTNKTSEEFWPFTGYDVSNLLPHLTGEVTHMFPTDGGTIKHNVMKFQLIDNVSQNLELQIKTTLKQCEATLRVSLIKDGHVFTIHKIDGPPEPNIPNENSNEVNLDNQENEHIETTEKPCDGVQEGYDGLKNFSLPELYSSITACFSDGICLTMSKVNNTNSESNSNCYSDSIQLNRLSNSNDGDINKENQISIDFPNVNDNKEGKQINPLQKSIYLSTPDGVQATVYHCINEISTSISYECEKENIPLKDESGYESNECRNNRSSSLQYSILLKLTSPNTYTNGNINVNIPNTRSDKEYELTRFITSDGIVIQVLMPGCTSSASYAIKILYPDGAIMERGTAVSEELRISENPQFTLNSTQEDKQQREINIQPELVVPTVLQMNSVQSRKTPIKKKSAKKRIEEKRADDDVRNETGPASTNVPTLVTPSSTPRSLTDDPDDNLPWLITLLSGERFWFKQIKLLTNISNSFDSTPTTNVSDRISQESVVLDSSSSKRSNDTMKYEVYPSTSVECFRAYDPATGETLYTRPEDGLIAVEPHPDSPFKLIVQHADGTRLTQILLATEKPTDECNLEDQNLTLNKPQMFIRTECIGFPAVVLNKSTGEFELSLFGKSQFSSTFHCTPKGHHVLQHFNGGQLNINPNSSVYYTSQSLEIINLNEPTIYEMRSKDMESLLECTDPHKNVYTVDSWANCNVLLTVNDKKHTVDDQRNIEDNQIDSTELATENEQPIHDSSHLGLLDKKDVDNNETQESRIKEVSPNTCCLYDEHIPRLFYFDPIKKTAIELIHHMEYNCLLQRAHNIQSPRYHMKKMSVEEKLVYMNTENQKISTLDNPFSGGLYLREAIQNNPKVFGVTLMKTITTNETGKYYVQENIIPEGLSSHDFQTLTRPSSLNVNSDTHKLGEKAGKGLDIIMPSLEYLGLKLPETNVTLLPLQKGKSIRRENQKFRSYQQPFHANVRQFTEFPLITSEINQRFLGVLYAYTEYYVNRLNEWCSQQPMRLSEIMQTESGLFLDPISSVSNMLPTDKQISDTTETENMTDESSSPSQQTIISQEISQTAKNFSPARQAAFESLRQEIEKAARDRAALRSTHIPNYFRSKEGIAFLFSQVPDMKKLSKLVPELNNPLNQNIKKNEKSTLTEQSISVYSDTPPNIPSPLLRSIGNENELNMTNMPLDTDHNHFNMNRINNINNNFQKKLTQNDVNGNHIKIPTKKTMKNSLYYYDIDPLQIEMNENLCAHVPLDDVALAKHKRLRVPKYLYAKRPSLSKYGKHEDKISYATDINVQQALIEDPVRRRALFTSIIGGPPFGQLSLRRMRGLRLAPSRIHVGLLSYGEIRNFSAKLINWGPETAHFRIKQLPIHSGIRVFYTPGPIPAGLSRQLTIEVSNQLHDRLERYPFNVQDDEPQQQIGEKYSQSNVRWCTDKYSQHNSKDIEKNGYDVNVSEQKDQSCGNKQVNTFSEHLRITTDTHIMYLLITGSRMYDSNRIQSPMIPVNEEIIKPTFILPLTT</sequence>
<dbReference type="EMBL" id="SKCS01000093">
    <property type="protein sequence ID" value="TNN17427.1"/>
    <property type="molecule type" value="Genomic_DNA"/>
</dbReference>